<sequence>MKKAKCPTASLYVKEEPLVLARSTVEIGTCGPKNLLNHSEEVGQVNTEATVRVLKKPNRAFGALLGNSASKRKLSSDPKVEIKVEEIKSSVTLPFHSFCGGSGQSEPQGN</sequence>
<organism evidence="1 2">
    <name type="scientific">Thalictrum thalictroides</name>
    <name type="common">Rue-anemone</name>
    <name type="synonym">Anemone thalictroides</name>
    <dbReference type="NCBI Taxonomy" id="46969"/>
    <lineage>
        <taxon>Eukaryota</taxon>
        <taxon>Viridiplantae</taxon>
        <taxon>Streptophyta</taxon>
        <taxon>Embryophyta</taxon>
        <taxon>Tracheophyta</taxon>
        <taxon>Spermatophyta</taxon>
        <taxon>Magnoliopsida</taxon>
        <taxon>Ranunculales</taxon>
        <taxon>Ranunculaceae</taxon>
        <taxon>Thalictroideae</taxon>
        <taxon>Thalictrum</taxon>
    </lineage>
</organism>
<comment type="caution">
    <text evidence="1">The sequence shown here is derived from an EMBL/GenBank/DDBJ whole genome shotgun (WGS) entry which is preliminary data.</text>
</comment>
<dbReference type="OrthoDB" id="2250022at2759"/>
<proteinExistence type="predicted"/>
<evidence type="ECO:0000313" key="2">
    <source>
        <dbReference type="Proteomes" id="UP000554482"/>
    </source>
</evidence>
<dbReference type="AlphaFoldDB" id="A0A7J6WMI1"/>
<evidence type="ECO:0000313" key="1">
    <source>
        <dbReference type="EMBL" id="KAF5198576.1"/>
    </source>
</evidence>
<accession>A0A7J6WMI1</accession>
<keyword evidence="2" id="KW-1185">Reference proteome</keyword>
<protein>
    <submittedName>
        <fullName evidence="1">Uncharacterized protein</fullName>
    </submittedName>
</protein>
<gene>
    <name evidence="1" type="ORF">FRX31_011837</name>
</gene>
<dbReference type="Proteomes" id="UP000554482">
    <property type="component" value="Unassembled WGS sequence"/>
</dbReference>
<dbReference type="EMBL" id="JABWDY010013105">
    <property type="protein sequence ID" value="KAF5198576.1"/>
    <property type="molecule type" value="Genomic_DNA"/>
</dbReference>
<name>A0A7J6WMI1_THATH</name>
<reference evidence="1 2" key="1">
    <citation type="submission" date="2020-06" db="EMBL/GenBank/DDBJ databases">
        <title>Transcriptomic and genomic resources for Thalictrum thalictroides and T. hernandezii: Facilitating candidate gene discovery in an emerging model plant lineage.</title>
        <authorList>
            <person name="Arias T."/>
            <person name="Riano-Pachon D.M."/>
            <person name="Di Stilio V.S."/>
        </authorList>
    </citation>
    <scope>NUCLEOTIDE SEQUENCE [LARGE SCALE GENOMIC DNA]</scope>
    <source>
        <strain evidence="2">cv. WT478/WT964</strain>
        <tissue evidence="1">Leaves</tissue>
    </source>
</reference>